<dbReference type="Proteomes" id="UP000183561">
    <property type="component" value="Unassembled WGS sequence"/>
</dbReference>
<protein>
    <submittedName>
        <fullName evidence="2">ANTAR domain-containing protein</fullName>
    </submittedName>
</protein>
<dbReference type="InterPro" id="IPR036388">
    <property type="entry name" value="WH-like_DNA-bd_sf"/>
</dbReference>
<proteinExistence type="predicted"/>
<dbReference type="Gene3D" id="1.10.10.10">
    <property type="entry name" value="Winged helix-like DNA-binding domain superfamily/Winged helix DNA-binding domain"/>
    <property type="match status" value="1"/>
</dbReference>
<dbReference type="RefSeq" id="WP_241031558.1">
    <property type="nucleotide sequence ID" value="NZ_CP070609.1"/>
</dbReference>
<dbReference type="AlphaFoldDB" id="A0A1H4NB74"/>
<dbReference type="PROSITE" id="PS50921">
    <property type="entry name" value="ANTAR"/>
    <property type="match status" value="1"/>
</dbReference>
<reference evidence="3" key="1">
    <citation type="submission" date="2016-10" db="EMBL/GenBank/DDBJ databases">
        <authorList>
            <person name="Varghese N."/>
            <person name="Submissions S."/>
        </authorList>
    </citation>
    <scope>NUCLEOTIDE SEQUENCE [LARGE SCALE GENOMIC DNA]</scope>
    <source>
        <strain evidence="3">DSM 44498</strain>
    </source>
</reference>
<organism evidence="2 3">
    <name type="scientific">Rhodococcus koreensis</name>
    <dbReference type="NCBI Taxonomy" id="99653"/>
    <lineage>
        <taxon>Bacteria</taxon>
        <taxon>Bacillati</taxon>
        <taxon>Actinomycetota</taxon>
        <taxon>Actinomycetes</taxon>
        <taxon>Mycobacteriales</taxon>
        <taxon>Nocardiaceae</taxon>
        <taxon>Rhodococcus</taxon>
    </lineage>
</organism>
<accession>A0A1H4NB74</accession>
<dbReference type="Pfam" id="PF03861">
    <property type="entry name" value="ANTAR"/>
    <property type="match status" value="1"/>
</dbReference>
<keyword evidence="3" id="KW-1185">Reference proteome</keyword>
<evidence type="ECO:0000313" key="3">
    <source>
        <dbReference type="Proteomes" id="UP000183561"/>
    </source>
</evidence>
<gene>
    <name evidence="2" type="ORF">SAMN04490239_2199</name>
</gene>
<sequence length="107" mass="11586">MTTVPESNSITERDGVGVDHAMDGRQTLSVAEGIVIALRRCSQTDAFEELLRVAHRHHLSVLTVAHALVDLAMDACPPLGSPERHADATASLAEWESRLAYRPGSSR</sequence>
<dbReference type="EMBL" id="FNSV01000005">
    <property type="protein sequence ID" value="SEB92357.1"/>
    <property type="molecule type" value="Genomic_DNA"/>
</dbReference>
<evidence type="ECO:0000313" key="2">
    <source>
        <dbReference type="EMBL" id="SEB92357.1"/>
    </source>
</evidence>
<dbReference type="GO" id="GO:0003723">
    <property type="term" value="F:RNA binding"/>
    <property type="evidence" value="ECO:0007669"/>
    <property type="project" value="InterPro"/>
</dbReference>
<feature type="domain" description="ANTAR" evidence="1">
    <location>
        <begin position="8"/>
        <end position="69"/>
    </location>
</feature>
<name>A0A1H4NB74_9NOCA</name>
<evidence type="ECO:0000259" key="1">
    <source>
        <dbReference type="PROSITE" id="PS50921"/>
    </source>
</evidence>
<dbReference type="InterPro" id="IPR005561">
    <property type="entry name" value="ANTAR"/>
</dbReference>
<dbReference type="SMART" id="SM01012">
    <property type="entry name" value="ANTAR"/>
    <property type="match status" value="1"/>
</dbReference>